<keyword evidence="3 5" id="KW-1133">Transmembrane helix</keyword>
<accession>A0A1H4YS46</accession>
<reference evidence="8" key="1">
    <citation type="submission" date="2016-10" db="EMBL/GenBank/DDBJ databases">
        <authorList>
            <person name="Varghese N."/>
            <person name="Submissions S."/>
        </authorList>
    </citation>
    <scope>NUCLEOTIDE SEQUENCE [LARGE SCALE GENOMIC DNA]</scope>
    <source>
        <strain evidence="8">DSM 22017</strain>
    </source>
</reference>
<dbReference type="AlphaFoldDB" id="A0A1H4YS46"/>
<keyword evidence="7" id="KW-0645">Protease</keyword>
<keyword evidence="8" id="KW-1185">Reference proteome</keyword>
<dbReference type="PANTHER" id="PTHR33507">
    <property type="entry name" value="INNER MEMBRANE PROTEIN YBBJ"/>
    <property type="match status" value="1"/>
</dbReference>
<dbReference type="Proteomes" id="UP000198742">
    <property type="component" value="Unassembled WGS sequence"/>
</dbReference>
<evidence type="ECO:0000256" key="2">
    <source>
        <dbReference type="ARBA" id="ARBA00022692"/>
    </source>
</evidence>
<keyword evidence="7" id="KW-0378">Hydrolase</keyword>
<keyword evidence="4 5" id="KW-0472">Membrane</keyword>
<evidence type="ECO:0000256" key="5">
    <source>
        <dbReference type="SAM" id="Phobius"/>
    </source>
</evidence>
<dbReference type="GO" id="GO:0006508">
    <property type="term" value="P:proteolysis"/>
    <property type="evidence" value="ECO:0007669"/>
    <property type="project" value="UniProtKB-KW"/>
</dbReference>
<dbReference type="Gene3D" id="2.40.50.140">
    <property type="entry name" value="Nucleic acid-binding proteins"/>
    <property type="match status" value="1"/>
</dbReference>
<evidence type="ECO:0000256" key="4">
    <source>
        <dbReference type="ARBA" id="ARBA00023136"/>
    </source>
</evidence>
<dbReference type="SUPFAM" id="SSF141322">
    <property type="entry name" value="NfeD domain-like"/>
    <property type="match status" value="1"/>
</dbReference>
<dbReference type="PANTHER" id="PTHR33507:SF3">
    <property type="entry name" value="INNER MEMBRANE PROTEIN YBBJ"/>
    <property type="match status" value="1"/>
</dbReference>
<name>A0A1H4YS46_9ACTN</name>
<keyword evidence="2 5" id="KW-0812">Transmembrane</keyword>
<dbReference type="OrthoDB" id="9792945at2"/>
<protein>
    <submittedName>
        <fullName evidence="7">Membrane protein implicated in regulation of membrane protease activity</fullName>
    </submittedName>
</protein>
<evidence type="ECO:0000313" key="8">
    <source>
        <dbReference type="Proteomes" id="UP000198742"/>
    </source>
</evidence>
<dbReference type="InterPro" id="IPR002810">
    <property type="entry name" value="NfeD-like_C"/>
</dbReference>
<dbReference type="STRING" id="402596.SAMN04489844_3917"/>
<dbReference type="Pfam" id="PF01957">
    <property type="entry name" value="NfeD"/>
    <property type="match status" value="1"/>
</dbReference>
<comment type="subcellular location">
    <subcellularLocation>
        <location evidence="1">Membrane</location>
        <topology evidence="1">Multi-pass membrane protein</topology>
    </subcellularLocation>
</comment>
<feature type="domain" description="NfeD-like C-terminal" evidence="6">
    <location>
        <begin position="90"/>
        <end position="147"/>
    </location>
</feature>
<organism evidence="7 8">
    <name type="scientific">Nocardioides exalbidus</name>
    <dbReference type="NCBI Taxonomy" id="402596"/>
    <lineage>
        <taxon>Bacteria</taxon>
        <taxon>Bacillati</taxon>
        <taxon>Actinomycetota</taxon>
        <taxon>Actinomycetes</taxon>
        <taxon>Propionibacteriales</taxon>
        <taxon>Nocardioidaceae</taxon>
        <taxon>Nocardioides</taxon>
    </lineage>
</organism>
<dbReference type="EMBL" id="FNRT01000002">
    <property type="protein sequence ID" value="SED20829.1"/>
    <property type="molecule type" value="Genomic_DNA"/>
</dbReference>
<evidence type="ECO:0000256" key="1">
    <source>
        <dbReference type="ARBA" id="ARBA00004141"/>
    </source>
</evidence>
<gene>
    <name evidence="7" type="ORF">SAMN04489844_3917</name>
</gene>
<dbReference type="InterPro" id="IPR052165">
    <property type="entry name" value="Membrane_assoc_protease"/>
</dbReference>
<evidence type="ECO:0000313" key="7">
    <source>
        <dbReference type="EMBL" id="SED20829.1"/>
    </source>
</evidence>
<proteinExistence type="predicted"/>
<evidence type="ECO:0000259" key="6">
    <source>
        <dbReference type="Pfam" id="PF01957"/>
    </source>
</evidence>
<dbReference type="GO" id="GO:0008233">
    <property type="term" value="F:peptidase activity"/>
    <property type="evidence" value="ECO:0007669"/>
    <property type="project" value="UniProtKB-KW"/>
</dbReference>
<sequence length="153" mass="16203">MDWIRDHLWETWLALSIALGVAEMFSLDLILAMLAAGAVIGMVAAILGLPVVLQIVLALGASVAMLAFVRPTFVKRLHNGPELSLGHGKLVGTRAMVTEEITGLAAGRIKAGGEIWSALPYDDTLRIAPGDTVEILQIKGATAYVHPVATLEP</sequence>
<dbReference type="RefSeq" id="WP_090971272.1">
    <property type="nucleotide sequence ID" value="NZ_FNRT01000002.1"/>
</dbReference>
<dbReference type="GO" id="GO:0005886">
    <property type="term" value="C:plasma membrane"/>
    <property type="evidence" value="ECO:0007669"/>
    <property type="project" value="TreeGrafter"/>
</dbReference>
<feature type="transmembrane region" description="Helical" evidence="5">
    <location>
        <begin position="42"/>
        <end position="69"/>
    </location>
</feature>
<dbReference type="InterPro" id="IPR012340">
    <property type="entry name" value="NA-bd_OB-fold"/>
</dbReference>
<evidence type="ECO:0000256" key="3">
    <source>
        <dbReference type="ARBA" id="ARBA00022989"/>
    </source>
</evidence>
<feature type="transmembrane region" description="Helical" evidence="5">
    <location>
        <begin position="12"/>
        <end position="36"/>
    </location>
</feature>